<dbReference type="Pfam" id="PF00884">
    <property type="entry name" value="Sulfatase"/>
    <property type="match status" value="1"/>
</dbReference>
<evidence type="ECO:0000259" key="5">
    <source>
        <dbReference type="Pfam" id="PF00884"/>
    </source>
</evidence>
<accession>A0A7Y9KMQ6</accession>
<evidence type="ECO:0000256" key="4">
    <source>
        <dbReference type="ARBA" id="ARBA00022837"/>
    </source>
</evidence>
<keyword evidence="7" id="KW-1185">Reference proteome</keyword>
<comment type="caution">
    <text evidence="6">The sequence shown here is derived from an EMBL/GenBank/DDBJ whole genome shotgun (WGS) entry which is preliminary data.</text>
</comment>
<sequence>MIVLDDVGFGDFGCFGSEIETPALDRLADRGLRYNHFHVTAVCTASRASVLTGRNHHAVGMGFLDLPMDHAGYSSRIPDSAAALPRLLRDGGYNTLAVGKWHLAPNHEQGPAGPFDRWPLAMGFQRFYGFLGAATNQWAPELVRDNSYVEPPSTPDEGYHLTEDLADEAIRMVQGQQAAAPDNPFFLYFAPGAVHSPHQAPAEWTERYRHRFDDGWDAMRDRIFARQLELGVVPAGTELTERPPWVKSWQDYSDEDRRLFARMMEVYAGFLTHTDAQIGRVLDALAELGVLDDTIVMVLSDNGASADGGPHGTLTTEQSFITNDTAPMVERIDEIGGPRTFNHYAWGWAWAGSTPFRYWKHYTWLGGVRVPLIVHWPAGVEPQQRGQVRDQFCHAIDLMPTVLDVAGVHAPGSVDGVDQQPIDGASLRRTLNDGESAAPRQTQYFEMMGSRAIYHAGWKATTDHVADFPAQRELFGGSRSFEADRWSLYDLRSDFSESRDLAEKEPERLLSLIETWWYEAGKNQVLPLMDDLKGRAAGVKPPPYADRTRWVYRPGAGPIRTPASAGGFVLTAHVLVADGDRGVVVAQGDWNGGFVCVIDERAVSAILTVTAKQHRLASDLPLAPGPHTIQLAYKADTSQRGSTFSLTIDGELAARTALDTPLRPMTLLGRWLLIGRDRGLPVGDGYSPPFPFTGRIDRVELELPERPTPAAALTAVEPD</sequence>
<dbReference type="GO" id="GO:0004065">
    <property type="term" value="F:arylsulfatase activity"/>
    <property type="evidence" value="ECO:0007669"/>
    <property type="project" value="UniProtKB-EC"/>
</dbReference>
<reference evidence="6 7" key="1">
    <citation type="submission" date="2020-07" db="EMBL/GenBank/DDBJ databases">
        <title>Sequencing the genomes of 1000 actinobacteria strains.</title>
        <authorList>
            <person name="Klenk H.-P."/>
        </authorList>
    </citation>
    <scope>NUCLEOTIDE SEQUENCE [LARGE SCALE GENOMIC DNA]</scope>
    <source>
        <strain evidence="6 7">DSM 24662</strain>
    </source>
</reference>
<dbReference type="GO" id="GO:0046872">
    <property type="term" value="F:metal ion binding"/>
    <property type="evidence" value="ECO:0007669"/>
    <property type="project" value="UniProtKB-KW"/>
</dbReference>
<dbReference type="Gene3D" id="3.40.720.10">
    <property type="entry name" value="Alkaline Phosphatase, subunit A"/>
    <property type="match status" value="1"/>
</dbReference>
<dbReference type="AlphaFoldDB" id="A0A7Y9KMQ6"/>
<evidence type="ECO:0000256" key="2">
    <source>
        <dbReference type="ARBA" id="ARBA00022723"/>
    </source>
</evidence>
<dbReference type="PANTHER" id="PTHR42693">
    <property type="entry name" value="ARYLSULFATASE FAMILY MEMBER"/>
    <property type="match status" value="1"/>
</dbReference>
<keyword evidence="4" id="KW-0106">Calcium</keyword>
<dbReference type="Proteomes" id="UP000576969">
    <property type="component" value="Unassembled WGS sequence"/>
</dbReference>
<evidence type="ECO:0000313" key="6">
    <source>
        <dbReference type="EMBL" id="NYE21593.1"/>
    </source>
</evidence>
<evidence type="ECO:0000313" key="7">
    <source>
        <dbReference type="Proteomes" id="UP000576969"/>
    </source>
</evidence>
<evidence type="ECO:0000256" key="3">
    <source>
        <dbReference type="ARBA" id="ARBA00022801"/>
    </source>
</evidence>
<gene>
    <name evidence="6" type="ORF">BJ991_003621</name>
</gene>
<keyword evidence="2" id="KW-0479">Metal-binding</keyword>
<dbReference type="CDD" id="cd16025">
    <property type="entry name" value="PAS_like"/>
    <property type="match status" value="1"/>
</dbReference>
<dbReference type="InterPro" id="IPR017850">
    <property type="entry name" value="Alkaline_phosphatase_core_sf"/>
</dbReference>
<name>A0A7Y9KMQ6_9MICO</name>
<protein>
    <submittedName>
        <fullName evidence="6">Arylsulfatase</fullName>
        <ecNumber evidence="6">3.1.6.1</ecNumber>
    </submittedName>
</protein>
<comment type="similarity">
    <text evidence="1">Belongs to the sulfatase family.</text>
</comment>
<dbReference type="InterPro" id="IPR024607">
    <property type="entry name" value="Sulfatase_CS"/>
</dbReference>
<dbReference type="InterPro" id="IPR000917">
    <property type="entry name" value="Sulfatase_N"/>
</dbReference>
<feature type="domain" description="Sulfatase N-terminal" evidence="5">
    <location>
        <begin position="2"/>
        <end position="408"/>
    </location>
</feature>
<dbReference type="RefSeq" id="WP_179492305.1">
    <property type="nucleotide sequence ID" value="NZ_JACCBV010000001.1"/>
</dbReference>
<evidence type="ECO:0000256" key="1">
    <source>
        <dbReference type="ARBA" id="ARBA00008779"/>
    </source>
</evidence>
<dbReference type="InterPro" id="IPR050738">
    <property type="entry name" value="Sulfatase"/>
</dbReference>
<dbReference type="EMBL" id="JACCBV010000001">
    <property type="protein sequence ID" value="NYE21593.1"/>
    <property type="molecule type" value="Genomic_DNA"/>
</dbReference>
<keyword evidence="3 6" id="KW-0378">Hydrolase</keyword>
<dbReference type="SUPFAM" id="SSF53649">
    <property type="entry name" value="Alkaline phosphatase-like"/>
    <property type="match status" value="1"/>
</dbReference>
<proteinExistence type="inferred from homology"/>
<organism evidence="6 7">
    <name type="scientific">Microbacterium immunditiarum</name>
    <dbReference type="NCBI Taxonomy" id="337480"/>
    <lineage>
        <taxon>Bacteria</taxon>
        <taxon>Bacillati</taxon>
        <taxon>Actinomycetota</taxon>
        <taxon>Actinomycetes</taxon>
        <taxon>Micrococcales</taxon>
        <taxon>Microbacteriaceae</taxon>
        <taxon>Microbacterium</taxon>
    </lineage>
</organism>
<dbReference type="EC" id="3.1.6.1" evidence="6"/>
<dbReference type="PROSITE" id="PS00149">
    <property type="entry name" value="SULFATASE_2"/>
    <property type="match status" value="1"/>
</dbReference>
<dbReference type="Gene3D" id="3.30.1120.10">
    <property type="match status" value="1"/>
</dbReference>